<dbReference type="AlphaFoldDB" id="A0A1R3G6N1"/>
<dbReference type="Proteomes" id="UP000188268">
    <property type="component" value="Unassembled WGS sequence"/>
</dbReference>
<name>A0A1R3G6N1_COCAP</name>
<dbReference type="Gramene" id="OMO53680">
    <property type="protein sequence ID" value="OMO53680"/>
    <property type="gene ID" value="CCACVL1_28440"/>
</dbReference>
<evidence type="ECO:0000313" key="2">
    <source>
        <dbReference type="Proteomes" id="UP000188268"/>
    </source>
</evidence>
<keyword evidence="2" id="KW-1185">Reference proteome</keyword>
<dbReference type="EMBL" id="AWWV01015149">
    <property type="protein sequence ID" value="OMO53680.1"/>
    <property type="molecule type" value="Genomic_DNA"/>
</dbReference>
<proteinExistence type="predicted"/>
<sequence length="54" mass="6270">MAKTDQKRQNLIKVEEGWPVIQEAVNKLIQIIEGDKTQSFTSEGYMQQKPYEVT</sequence>
<evidence type="ECO:0000313" key="1">
    <source>
        <dbReference type="EMBL" id="OMO53680.1"/>
    </source>
</evidence>
<accession>A0A1R3G6N1</accession>
<reference evidence="1 2" key="1">
    <citation type="submission" date="2013-09" db="EMBL/GenBank/DDBJ databases">
        <title>Corchorus capsularis genome sequencing.</title>
        <authorList>
            <person name="Alam M."/>
            <person name="Haque M.S."/>
            <person name="Islam M.S."/>
            <person name="Emdad E.M."/>
            <person name="Islam M.M."/>
            <person name="Ahmed B."/>
            <person name="Halim A."/>
            <person name="Hossen Q.M.M."/>
            <person name="Hossain M.Z."/>
            <person name="Ahmed R."/>
            <person name="Khan M.M."/>
            <person name="Islam R."/>
            <person name="Rashid M.M."/>
            <person name="Khan S.A."/>
            <person name="Rahman M.S."/>
            <person name="Alam M."/>
        </authorList>
    </citation>
    <scope>NUCLEOTIDE SEQUENCE [LARGE SCALE GENOMIC DNA]</scope>
    <source>
        <strain evidence="2">cv. CVL-1</strain>
        <tissue evidence="1">Whole seedling</tissue>
    </source>
</reference>
<comment type="caution">
    <text evidence="1">The sequence shown here is derived from an EMBL/GenBank/DDBJ whole genome shotgun (WGS) entry which is preliminary data.</text>
</comment>
<gene>
    <name evidence="1" type="ORF">CCACVL1_28440</name>
</gene>
<dbReference type="OrthoDB" id="27073at2759"/>
<protein>
    <submittedName>
        <fullName evidence="1">Uncharacterized protein</fullName>
    </submittedName>
</protein>
<organism evidence="1 2">
    <name type="scientific">Corchorus capsularis</name>
    <name type="common">Jute</name>
    <dbReference type="NCBI Taxonomy" id="210143"/>
    <lineage>
        <taxon>Eukaryota</taxon>
        <taxon>Viridiplantae</taxon>
        <taxon>Streptophyta</taxon>
        <taxon>Embryophyta</taxon>
        <taxon>Tracheophyta</taxon>
        <taxon>Spermatophyta</taxon>
        <taxon>Magnoliopsida</taxon>
        <taxon>eudicotyledons</taxon>
        <taxon>Gunneridae</taxon>
        <taxon>Pentapetalae</taxon>
        <taxon>rosids</taxon>
        <taxon>malvids</taxon>
        <taxon>Malvales</taxon>
        <taxon>Malvaceae</taxon>
        <taxon>Grewioideae</taxon>
        <taxon>Apeibeae</taxon>
        <taxon>Corchorus</taxon>
    </lineage>
</organism>